<feature type="compositionally biased region" description="Low complexity" evidence="1">
    <location>
        <begin position="29"/>
        <end position="45"/>
    </location>
</feature>
<organism evidence="2 3">
    <name type="scientific">Arctia plantaginis</name>
    <name type="common">Wood tiger moth</name>
    <name type="synonym">Phalaena plantaginis</name>
    <dbReference type="NCBI Taxonomy" id="874455"/>
    <lineage>
        <taxon>Eukaryota</taxon>
        <taxon>Metazoa</taxon>
        <taxon>Ecdysozoa</taxon>
        <taxon>Arthropoda</taxon>
        <taxon>Hexapoda</taxon>
        <taxon>Insecta</taxon>
        <taxon>Pterygota</taxon>
        <taxon>Neoptera</taxon>
        <taxon>Endopterygota</taxon>
        <taxon>Lepidoptera</taxon>
        <taxon>Glossata</taxon>
        <taxon>Ditrysia</taxon>
        <taxon>Noctuoidea</taxon>
        <taxon>Erebidae</taxon>
        <taxon>Arctiinae</taxon>
        <taxon>Arctia</taxon>
    </lineage>
</organism>
<proteinExistence type="predicted"/>
<evidence type="ECO:0000313" key="3">
    <source>
        <dbReference type="Proteomes" id="UP000494106"/>
    </source>
</evidence>
<dbReference type="EMBL" id="CADEBC010000602">
    <property type="protein sequence ID" value="CAB3258940.1"/>
    <property type="molecule type" value="Genomic_DNA"/>
</dbReference>
<protein>
    <submittedName>
        <fullName evidence="2">Uncharacterized protein</fullName>
    </submittedName>
</protein>
<gene>
    <name evidence="2" type="ORF">APLA_LOCUS16778</name>
</gene>
<dbReference type="AlphaFoldDB" id="A0A8S1BHZ2"/>
<name>A0A8S1BHZ2_ARCPL</name>
<comment type="caution">
    <text evidence="2">The sequence shown here is derived from an EMBL/GenBank/DDBJ whole genome shotgun (WGS) entry which is preliminary data.</text>
</comment>
<reference evidence="2 3" key="1">
    <citation type="submission" date="2020-04" db="EMBL/GenBank/DDBJ databases">
        <authorList>
            <person name="Wallbank WR R."/>
            <person name="Pardo Diaz C."/>
            <person name="Kozak K."/>
            <person name="Martin S."/>
            <person name="Jiggins C."/>
            <person name="Moest M."/>
            <person name="Warren A I."/>
            <person name="Byers J.R.P. K."/>
            <person name="Montejo-Kovacevich G."/>
            <person name="Yen C E."/>
        </authorList>
    </citation>
    <scope>NUCLEOTIDE SEQUENCE [LARGE SCALE GENOMIC DNA]</scope>
</reference>
<keyword evidence="3" id="KW-1185">Reference proteome</keyword>
<sequence>MAACCTCNPGSSNRGGAGNTALPLICLVPRDGGQQPSQGGSRPRPASSNSAQSDFTLLDDEYIKKHFKLPQRSLYLDPFRRPLITFPMDQEDSRYFNMARKTKINQQILDGYLDASEAISAPSVFPYAKTETEKQKESAQDEEIIYILQLPDWEFKCPVHNETIRTPRFIWHSCKKAKKEKTGQPKQGGGPLNKPKPWLLSRHTDFDLLSQW</sequence>
<dbReference type="OrthoDB" id="7431159at2759"/>
<feature type="region of interest" description="Disordered" evidence="1">
    <location>
        <begin position="28"/>
        <end position="52"/>
    </location>
</feature>
<evidence type="ECO:0000256" key="1">
    <source>
        <dbReference type="SAM" id="MobiDB-lite"/>
    </source>
</evidence>
<feature type="region of interest" description="Disordered" evidence="1">
    <location>
        <begin position="179"/>
        <end position="199"/>
    </location>
</feature>
<dbReference type="Proteomes" id="UP000494106">
    <property type="component" value="Unassembled WGS sequence"/>
</dbReference>
<evidence type="ECO:0000313" key="2">
    <source>
        <dbReference type="EMBL" id="CAB3258940.1"/>
    </source>
</evidence>
<accession>A0A8S1BHZ2</accession>